<feature type="transmembrane region" description="Helical" evidence="1">
    <location>
        <begin position="42"/>
        <end position="65"/>
    </location>
</feature>
<feature type="transmembrane region" description="Helical" evidence="1">
    <location>
        <begin position="97"/>
        <end position="116"/>
    </location>
</feature>
<keyword evidence="1" id="KW-1133">Transmembrane helix</keyword>
<dbReference type="RefSeq" id="WP_377099432.1">
    <property type="nucleotide sequence ID" value="NZ_JBHTHU010000005.1"/>
</dbReference>
<accession>A0ABW2YY11</accession>
<reference evidence="3" key="1">
    <citation type="journal article" date="2019" name="Int. J. Syst. Evol. Microbiol.">
        <title>The Global Catalogue of Microorganisms (GCM) 10K type strain sequencing project: providing services to taxonomists for standard genome sequencing and annotation.</title>
        <authorList>
            <consortium name="The Broad Institute Genomics Platform"/>
            <consortium name="The Broad Institute Genome Sequencing Center for Infectious Disease"/>
            <person name="Wu L."/>
            <person name="Ma J."/>
        </authorList>
    </citation>
    <scope>NUCLEOTIDE SEQUENCE [LARGE SCALE GENOMIC DNA]</scope>
    <source>
        <strain evidence="3">CCUG 63418</strain>
    </source>
</reference>
<dbReference type="EMBL" id="JBHTHU010000005">
    <property type="protein sequence ID" value="MFD0750297.1"/>
    <property type="molecule type" value="Genomic_DNA"/>
</dbReference>
<proteinExistence type="predicted"/>
<sequence length="117" mass="12713">MATIKTTLPQQWAQTESSTTDNVSIWSKLTAFADSQKPNRTLWFFVNLVVHGVSILPLPVVLIYYFGAPVAILGITMIVFFVNIVANMGGSGIRTTLGLFAASIAIHVLMVLATLIF</sequence>
<evidence type="ECO:0000256" key="1">
    <source>
        <dbReference type="SAM" id="Phobius"/>
    </source>
</evidence>
<gene>
    <name evidence="2" type="ORF">ACFQZS_09105</name>
</gene>
<feature type="transmembrane region" description="Helical" evidence="1">
    <location>
        <begin position="71"/>
        <end position="90"/>
    </location>
</feature>
<comment type="caution">
    <text evidence="2">The sequence shown here is derived from an EMBL/GenBank/DDBJ whole genome shotgun (WGS) entry which is preliminary data.</text>
</comment>
<evidence type="ECO:0000313" key="3">
    <source>
        <dbReference type="Proteomes" id="UP001596958"/>
    </source>
</evidence>
<keyword evidence="1" id="KW-0812">Transmembrane</keyword>
<dbReference type="Proteomes" id="UP001596958">
    <property type="component" value="Unassembled WGS sequence"/>
</dbReference>
<keyword evidence="3" id="KW-1185">Reference proteome</keyword>
<name>A0ABW2YY11_9SPHI</name>
<evidence type="ECO:0000313" key="2">
    <source>
        <dbReference type="EMBL" id="MFD0750297.1"/>
    </source>
</evidence>
<organism evidence="2 3">
    <name type="scientific">Mucilaginibacter calamicampi</name>
    <dbReference type="NCBI Taxonomy" id="1302352"/>
    <lineage>
        <taxon>Bacteria</taxon>
        <taxon>Pseudomonadati</taxon>
        <taxon>Bacteroidota</taxon>
        <taxon>Sphingobacteriia</taxon>
        <taxon>Sphingobacteriales</taxon>
        <taxon>Sphingobacteriaceae</taxon>
        <taxon>Mucilaginibacter</taxon>
    </lineage>
</organism>
<keyword evidence="1" id="KW-0472">Membrane</keyword>
<protein>
    <submittedName>
        <fullName evidence="2">Uncharacterized protein</fullName>
    </submittedName>
</protein>